<evidence type="ECO:0000313" key="3">
    <source>
        <dbReference type="EMBL" id="GJE99724.1"/>
    </source>
</evidence>
<feature type="region of interest" description="Disordered" evidence="1">
    <location>
        <begin position="1"/>
        <end position="47"/>
    </location>
</feature>
<accession>A0A9P3GUN3</accession>
<keyword evidence="4" id="KW-1185">Reference proteome</keyword>
<organism evidence="3 4">
    <name type="scientific">Phanerochaete sordida</name>
    <dbReference type="NCBI Taxonomy" id="48140"/>
    <lineage>
        <taxon>Eukaryota</taxon>
        <taxon>Fungi</taxon>
        <taxon>Dikarya</taxon>
        <taxon>Basidiomycota</taxon>
        <taxon>Agaricomycotina</taxon>
        <taxon>Agaricomycetes</taxon>
        <taxon>Polyporales</taxon>
        <taxon>Phanerochaetaceae</taxon>
        <taxon>Phanerochaete</taxon>
    </lineage>
</organism>
<dbReference type="Proteomes" id="UP000703269">
    <property type="component" value="Unassembled WGS sequence"/>
</dbReference>
<evidence type="ECO:0000256" key="1">
    <source>
        <dbReference type="SAM" id="MobiDB-lite"/>
    </source>
</evidence>
<reference evidence="3 4" key="1">
    <citation type="submission" date="2021-08" db="EMBL/GenBank/DDBJ databases">
        <title>Draft Genome Sequence of Phanerochaete sordida strain YK-624.</title>
        <authorList>
            <person name="Mori T."/>
            <person name="Dohra H."/>
            <person name="Suzuki T."/>
            <person name="Kawagishi H."/>
            <person name="Hirai H."/>
        </authorList>
    </citation>
    <scope>NUCLEOTIDE SEQUENCE [LARGE SCALE GENOMIC DNA]</scope>
    <source>
        <strain evidence="3 4">YK-624</strain>
    </source>
</reference>
<dbReference type="PROSITE" id="PS50097">
    <property type="entry name" value="BTB"/>
    <property type="match status" value="1"/>
</dbReference>
<dbReference type="EMBL" id="BPQB01000118">
    <property type="protein sequence ID" value="GJE99724.1"/>
    <property type="molecule type" value="Genomic_DNA"/>
</dbReference>
<name>A0A9P3GUN3_9APHY</name>
<feature type="domain" description="BTB" evidence="2">
    <location>
        <begin position="58"/>
        <end position="125"/>
    </location>
</feature>
<protein>
    <recommendedName>
        <fullName evidence="2">BTB domain-containing protein</fullName>
    </recommendedName>
</protein>
<comment type="caution">
    <text evidence="3">The sequence shown here is derived from an EMBL/GenBank/DDBJ whole genome shotgun (WGS) entry which is preliminary data.</text>
</comment>
<evidence type="ECO:0000313" key="4">
    <source>
        <dbReference type="Proteomes" id="UP000703269"/>
    </source>
</evidence>
<sequence length="367" mass="40635">MVRRSQAQANVAEADTPSSGKRRKVEQQKEGIARPSQDGQPAADTFQPRHDHLWFSDGNVVVAAKGMNFKMHAGILSWNSGVFKVLLDGAQADGGGAETWEGCRVLRVEDDGTSLAELFMVLYDGGRSGFFDWKKSIELFHLREITLLALRYKIQHIVDEAVARLEHLFPTTFTPDRLGVNSFIEGIEDFPVSIVDVEHLVAVIDLARRIDSENPPAFIATALYHCVNLNVRYLFDVIPFDGGAVALSPADRDLCLAKADSMLLYGYVVRQPVTGALEKPLCPNKTCHAALQSVVCKWIRTKAFMDYCPLAAVSVDLEQPSPDHPDRKICKGCKTGLQDAIEQQQRQVFEGLGKLFKISTWPAPIQA</sequence>
<gene>
    <name evidence="3" type="ORF">PsYK624_159950</name>
</gene>
<dbReference type="OrthoDB" id="2746456at2759"/>
<dbReference type="AlphaFoldDB" id="A0A9P3GUN3"/>
<evidence type="ECO:0000259" key="2">
    <source>
        <dbReference type="PROSITE" id="PS50097"/>
    </source>
</evidence>
<dbReference type="InterPro" id="IPR000210">
    <property type="entry name" value="BTB/POZ_dom"/>
</dbReference>
<proteinExistence type="predicted"/>